<feature type="transmembrane region" description="Helical" evidence="2">
    <location>
        <begin position="176"/>
        <end position="198"/>
    </location>
</feature>
<dbReference type="Pfam" id="PF12844">
    <property type="entry name" value="HTH_19"/>
    <property type="match status" value="1"/>
</dbReference>
<dbReference type="InterPro" id="IPR001387">
    <property type="entry name" value="Cro/C1-type_HTH"/>
</dbReference>
<feature type="domain" description="HTH cro/C1-type" evidence="3">
    <location>
        <begin position="7"/>
        <end position="61"/>
    </location>
</feature>
<feature type="transmembrane region" description="Helical" evidence="2">
    <location>
        <begin position="120"/>
        <end position="141"/>
    </location>
</feature>
<dbReference type="EMBL" id="QVEV01000009">
    <property type="protein sequence ID" value="RGC16295.1"/>
    <property type="molecule type" value="Genomic_DNA"/>
</dbReference>
<dbReference type="RefSeq" id="WP_117442757.1">
    <property type="nucleotide sequence ID" value="NZ_JAJFEN010000026.1"/>
</dbReference>
<dbReference type="AlphaFoldDB" id="A0A3E2VY44"/>
<feature type="transmembrane region" description="Helical" evidence="2">
    <location>
        <begin position="210"/>
        <end position="232"/>
    </location>
</feature>
<reference evidence="4 5" key="1">
    <citation type="submission" date="2018-08" db="EMBL/GenBank/DDBJ databases">
        <title>A genome reference for cultivated species of the human gut microbiota.</title>
        <authorList>
            <person name="Zou Y."/>
            <person name="Xue W."/>
            <person name="Luo G."/>
        </authorList>
    </citation>
    <scope>NUCLEOTIDE SEQUENCE [LARGE SCALE GENOMIC DNA]</scope>
    <source>
        <strain evidence="4 5">OF01-2LB</strain>
    </source>
</reference>
<dbReference type="CDD" id="cd00093">
    <property type="entry name" value="HTH_XRE"/>
    <property type="match status" value="1"/>
</dbReference>
<dbReference type="PROSITE" id="PS50943">
    <property type="entry name" value="HTH_CROC1"/>
    <property type="match status" value="1"/>
</dbReference>
<keyword evidence="2" id="KW-0812">Transmembrane</keyword>
<dbReference type="SUPFAM" id="SSF47413">
    <property type="entry name" value="lambda repressor-like DNA-binding domains"/>
    <property type="match status" value="1"/>
</dbReference>
<accession>A0A3E2VY44</accession>
<evidence type="ECO:0000256" key="2">
    <source>
        <dbReference type="SAM" id="Phobius"/>
    </source>
</evidence>
<keyword evidence="1" id="KW-0238">DNA-binding</keyword>
<keyword evidence="2" id="KW-1133">Transmembrane helix</keyword>
<protein>
    <submittedName>
        <fullName evidence="4">XRE family transcriptional regulator</fullName>
    </submittedName>
</protein>
<comment type="caution">
    <text evidence="4">The sequence shown here is derived from an EMBL/GenBank/DDBJ whole genome shotgun (WGS) entry which is preliminary data.</text>
</comment>
<evidence type="ECO:0000259" key="3">
    <source>
        <dbReference type="PROSITE" id="PS50943"/>
    </source>
</evidence>
<evidence type="ECO:0000313" key="5">
    <source>
        <dbReference type="Proteomes" id="UP000260025"/>
    </source>
</evidence>
<dbReference type="OrthoDB" id="9815852at2"/>
<name>A0A3E2VY44_CLOIN</name>
<feature type="transmembrane region" description="Helical" evidence="2">
    <location>
        <begin position="96"/>
        <end position="114"/>
    </location>
</feature>
<evidence type="ECO:0000313" key="4">
    <source>
        <dbReference type="EMBL" id="RGC16295.1"/>
    </source>
</evidence>
<dbReference type="Proteomes" id="UP000260025">
    <property type="component" value="Unassembled WGS sequence"/>
</dbReference>
<organism evidence="4 5">
    <name type="scientific">Clostridium innocuum</name>
    <dbReference type="NCBI Taxonomy" id="1522"/>
    <lineage>
        <taxon>Bacteria</taxon>
        <taxon>Bacillati</taxon>
        <taxon>Bacillota</taxon>
        <taxon>Clostridia</taxon>
        <taxon>Eubacteriales</taxon>
        <taxon>Clostridiaceae</taxon>
        <taxon>Clostridium</taxon>
    </lineage>
</organism>
<evidence type="ECO:0000256" key="1">
    <source>
        <dbReference type="ARBA" id="ARBA00023125"/>
    </source>
</evidence>
<dbReference type="GO" id="GO:0003677">
    <property type="term" value="F:DNA binding"/>
    <property type="evidence" value="ECO:0007669"/>
    <property type="project" value="UniProtKB-KW"/>
</dbReference>
<dbReference type="PANTHER" id="PTHR46558:SF13">
    <property type="entry name" value="HTH-TYPE TRANSCRIPTIONAL REGULATOR IMMR"/>
    <property type="match status" value="1"/>
</dbReference>
<keyword evidence="2" id="KW-0472">Membrane</keyword>
<proteinExistence type="predicted"/>
<dbReference type="Gene3D" id="1.10.260.40">
    <property type="entry name" value="lambda repressor-like DNA-binding domains"/>
    <property type="match status" value="1"/>
</dbReference>
<gene>
    <name evidence="4" type="ORF">DXA38_08200</name>
</gene>
<dbReference type="InterPro" id="IPR010982">
    <property type="entry name" value="Lambda_DNA-bd_dom_sf"/>
</dbReference>
<dbReference type="PANTHER" id="PTHR46558">
    <property type="entry name" value="TRACRIPTIONAL REGULATORY PROTEIN-RELATED-RELATED"/>
    <property type="match status" value="1"/>
</dbReference>
<dbReference type="SMART" id="SM00530">
    <property type="entry name" value="HTH_XRE"/>
    <property type="match status" value="1"/>
</dbReference>
<sequence length="260" mass="29982">MNLGEKLYKLRKETGLSQEALAEQMKTSRQAISKWENNQGYPETEKLLQLSNIFGVSVDYLLKDDRLKTDTEEKGYYVSREMAQGYLMKESRVSRCIALGFMFWALAGIPYCMFPEHSSWRLLGMGIFIFLGICAVVVGMFHDQDVYAVLKQEVLLFDYEYRKELCREYQAQRKKYGIVAIPCCILFVAGIVALAATVRGYLPWSELHAFVFLGLGAGLLGFVYTAGMLDAYEQLVENEKYTRRLLFKLRKKVRTKIEQM</sequence>